<proteinExistence type="predicted"/>
<evidence type="ECO:0000256" key="1">
    <source>
        <dbReference type="SAM" id="MobiDB-lite"/>
    </source>
</evidence>
<dbReference type="Pfam" id="PF10213">
    <property type="entry name" value="MRP-S28"/>
    <property type="match status" value="1"/>
</dbReference>
<dbReference type="InterPro" id="IPR019349">
    <property type="entry name" value="Ribosomal_mS35_mit"/>
</dbReference>
<accession>A0ABR3WTH9</accession>
<dbReference type="GO" id="GO:0005840">
    <property type="term" value="C:ribosome"/>
    <property type="evidence" value="ECO:0007669"/>
    <property type="project" value="UniProtKB-KW"/>
</dbReference>
<comment type="caution">
    <text evidence="3">The sequence shown here is derived from an EMBL/GenBank/DDBJ whole genome shotgun (WGS) entry which is preliminary data.</text>
</comment>
<keyword evidence="3" id="KW-0689">Ribosomal protein</keyword>
<reference evidence="3 4" key="1">
    <citation type="journal article" date="2024" name="IMA Fungus">
        <title>IMA Genome - F19 : A genome assembly and annotation guide to empower mycologists, including annotated draft genome sequences of Ceratocystis pirilliformis, Diaporthe australafricana, Fusarium ophioides, Paecilomyces lecythidis, and Sporothrix stenoceras.</title>
        <authorList>
            <person name="Aylward J."/>
            <person name="Wilson A.M."/>
            <person name="Visagie C.M."/>
            <person name="Spraker J."/>
            <person name="Barnes I."/>
            <person name="Buitendag C."/>
            <person name="Ceriani C."/>
            <person name="Del Mar Angel L."/>
            <person name="du Plessis D."/>
            <person name="Fuchs T."/>
            <person name="Gasser K."/>
            <person name="Kramer D."/>
            <person name="Li W."/>
            <person name="Munsamy K."/>
            <person name="Piso A."/>
            <person name="Price J.L."/>
            <person name="Sonnekus B."/>
            <person name="Thomas C."/>
            <person name="van der Nest A."/>
            <person name="van Dijk A."/>
            <person name="van Heerden A."/>
            <person name="van Vuuren N."/>
            <person name="Yilmaz N."/>
            <person name="Duong T.A."/>
            <person name="van der Merwe N.A."/>
            <person name="Wingfield M.J."/>
            <person name="Wingfield B.D."/>
        </authorList>
    </citation>
    <scope>NUCLEOTIDE SEQUENCE [LARGE SCALE GENOMIC DNA]</scope>
    <source>
        <strain evidence="3 4">CMW 18167</strain>
    </source>
</reference>
<evidence type="ECO:0000313" key="3">
    <source>
        <dbReference type="EMBL" id="KAL1866629.1"/>
    </source>
</evidence>
<organism evidence="3 4">
    <name type="scientific">Paecilomyces lecythidis</name>
    <dbReference type="NCBI Taxonomy" id="3004212"/>
    <lineage>
        <taxon>Eukaryota</taxon>
        <taxon>Fungi</taxon>
        <taxon>Dikarya</taxon>
        <taxon>Ascomycota</taxon>
        <taxon>Pezizomycotina</taxon>
        <taxon>Eurotiomycetes</taxon>
        <taxon>Eurotiomycetidae</taxon>
        <taxon>Eurotiales</taxon>
        <taxon>Thermoascaceae</taxon>
        <taxon>Paecilomyces</taxon>
    </lineage>
</organism>
<protein>
    <submittedName>
        <fullName evidence="3">37S ribosomal protein S24, mitochondrial</fullName>
    </submittedName>
</protein>
<dbReference type="PANTHER" id="PTHR13490">
    <property type="entry name" value="MITOCHONDRIAL 28S RIBOSOMAL PROTEIN S28"/>
    <property type="match status" value="1"/>
</dbReference>
<dbReference type="Proteomes" id="UP001583193">
    <property type="component" value="Unassembled WGS sequence"/>
</dbReference>
<keyword evidence="3" id="KW-0687">Ribonucleoprotein</keyword>
<dbReference type="InterPro" id="IPR039848">
    <property type="entry name" value="Ribosomal_mS35_mt"/>
</dbReference>
<evidence type="ECO:0000313" key="4">
    <source>
        <dbReference type="Proteomes" id="UP001583193"/>
    </source>
</evidence>
<sequence>MATAARSLSRQALFLARRGPVIRQSTASQSPIAAQSRFFSASPYNYLPEDPPVPPPPRDPRPEDMQPLPEYSPENLSKEERSLYEMMAPEDRQLFDAENHRFVEEYNDPAKRAAMFAEIDRGVNQIEREQPMKFEDIREKQRGFWAEEEDDEFGIVEDGDEEFNDDEITSMAHAELELHREIREYARIAAWDMPLLSKYAEPFALPSKEQLLRFRYTTYMGEQHPAEPKVVVELSSKDLVPKHLSEKQRQTFLKLVGPRYNPETDIVRMSCEKFTQRAQNKRYLGDLVNSLIKEAKEGDAFEDVPLDLRHHKPKPKVYFPESWKLTEERKKQLAATRNQRQIAEQERPVIVDGNDVVAHAVQTLPALNTALNLKAAEERERVAVKVGAKAPKKGAQRLRR</sequence>
<feature type="region of interest" description="Disordered" evidence="1">
    <location>
        <begin position="41"/>
        <end position="80"/>
    </location>
</feature>
<name>A0ABR3WTH9_9EURO</name>
<dbReference type="EMBL" id="JAVDPF010000049">
    <property type="protein sequence ID" value="KAL1866629.1"/>
    <property type="molecule type" value="Genomic_DNA"/>
</dbReference>
<dbReference type="PANTHER" id="PTHR13490:SF0">
    <property type="entry name" value="SMALL RIBOSOMAL SUBUNIT PROTEIN MS35"/>
    <property type="match status" value="1"/>
</dbReference>
<keyword evidence="4" id="KW-1185">Reference proteome</keyword>
<gene>
    <name evidence="3" type="primary">RSM24</name>
    <name evidence="3" type="ORF">Plec18167_008959</name>
</gene>
<feature type="domain" description="Small ribosomal subunit protein mS35 mitochondrial conserved" evidence="2">
    <location>
        <begin position="202"/>
        <end position="324"/>
    </location>
</feature>
<evidence type="ECO:0000259" key="2">
    <source>
        <dbReference type="Pfam" id="PF10213"/>
    </source>
</evidence>